<organism evidence="2 3">
    <name type="scientific">Amycolatopsis ultiminotia</name>
    <dbReference type="NCBI Taxonomy" id="543629"/>
    <lineage>
        <taxon>Bacteria</taxon>
        <taxon>Bacillati</taxon>
        <taxon>Actinomycetota</taxon>
        <taxon>Actinomycetes</taxon>
        <taxon>Pseudonocardiales</taxon>
        <taxon>Pseudonocardiaceae</taxon>
        <taxon>Amycolatopsis</taxon>
    </lineage>
</organism>
<proteinExistence type="predicted"/>
<protein>
    <submittedName>
        <fullName evidence="2">Uncharacterized protein</fullName>
    </submittedName>
</protein>
<sequence length="102" mass="10939">MTVIRSGPGPGSVRRNPRTRYGSHPADRAEPGPCGHDADRPDGEIADEDRRRTEHPAIPGIAPAQAGPGRRTRPAGPRAIGHHSEGGEFPGWSRSVPNRLTR</sequence>
<evidence type="ECO:0000313" key="3">
    <source>
        <dbReference type="Proteomes" id="UP001500689"/>
    </source>
</evidence>
<name>A0ABP6W9T2_9PSEU</name>
<feature type="compositionally biased region" description="Low complexity" evidence="1">
    <location>
        <begin position="56"/>
        <end position="79"/>
    </location>
</feature>
<dbReference type="EMBL" id="BAAAZN010000007">
    <property type="protein sequence ID" value="GAA3548829.1"/>
    <property type="molecule type" value="Genomic_DNA"/>
</dbReference>
<reference evidence="3" key="1">
    <citation type="journal article" date="2019" name="Int. J. Syst. Evol. Microbiol.">
        <title>The Global Catalogue of Microorganisms (GCM) 10K type strain sequencing project: providing services to taxonomists for standard genome sequencing and annotation.</title>
        <authorList>
            <consortium name="The Broad Institute Genomics Platform"/>
            <consortium name="The Broad Institute Genome Sequencing Center for Infectious Disease"/>
            <person name="Wu L."/>
            <person name="Ma J."/>
        </authorList>
    </citation>
    <scope>NUCLEOTIDE SEQUENCE [LARGE SCALE GENOMIC DNA]</scope>
    <source>
        <strain evidence="3">JCM 16898</strain>
    </source>
</reference>
<evidence type="ECO:0000313" key="2">
    <source>
        <dbReference type="EMBL" id="GAA3548829.1"/>
    </source>
</evidence>
<accession>A0ABP6W9T2</accession>
<feature type="compositionally biased region" description="Basic and acidic residues" evidence="1">
    <location>
        <begin position="25"/>
        <end position="55"/>
    </location>
</feature>
<feature type="region of interest" description="Disordered" evidence="1">
    <location>
        <begin position="1"/>
        <end position="102"/>
    </location>
</feature>
<gene>
    <name evidence="2" type="ORF">GCM10022222_35500</name>
</gene>
<dbReference type="Proteomes" id="UP001500689">
    <property type="component" value="Unassembled WGS sequence"/>
</dbReference>
<evidence type="ECO:0000256" key="1">
    <source>
        <dbReference type="SAM" id="MobiDB-lite"/>
    </source>
</evidence>
<keyword evidence="3" id="KW-1185">Reference proteome</keyword>
<comment type="caution">
    <text evidence="2">The sequence shown here is derived from an EMBL/GenBank/DDBJ whole genome shotgun (WGS) entry which is preliminary data.</text>
</comment>